<gene>
    <name evidence="2" type="ORF">PMAYCL1PPCAC_22942</name>
</gene>
<feature type="non-terminal residue" evidence="2">
    <location>
        <position position="1"/>
    </location>
</feature>
<dbReference type="InterPro" id="IPR002018">
    <property type="entry name" value="CarbesteraseB"/>
</dbReference>
<dbReference type="SUPFAM" id="SSF53474">
    <property type="entry name" value="alpha/beta-Hydrolases"/>
    <property type="match status" value="1"/>
</dbReference>
<comment type="caution">
    <text evidence="2">The sequence shown here is derived from an EMBL/GenBank/DDBJ whole genome shotgun (WGS) entry which is preliminary data.</text>
</comment>
<dbReference type="PANTHER" id="PTHR44590:SF3">
    <property type="entry name" value="CARBOXYLESTERASE TYPE B DOMAIN-CONTAINING PROTEIN"/>
    <property type="match status" value="1"/>
</dbReference>
<dbReference type="EMBL" id="BTRK01000005">
    <property type="protein sequence ID" value="GMR52747.1"/>
    <property type="molecule type" value="Genomic_DNA"/>
</dbReference>
<feature type="domain" description="Carboxylesterase type B" evidence="1">
    <location>
        <begin position="5"/>
        <end position="91"/>
    </location>
</feature>
<keyword evidence="3" id="KW-1185">Reference proteome</keyword>
<dbReference type="InterPro" id="IPR029058">
    <property type="entry name" value="AB_hydrolase_fold"/>
</dbReference>
<evidence type="ECO:0000313" key="3">
    <source>
        <dbReference type="Proteomes" id="UP001328107"/>
    </source>
</evidence>
<proteinExistence type="predicted"/>
<evidence type="ECO:0000313" key="2">
    <source>
        <dbReference type="EMBL" id="GMR52747.1"/>
    </source>
</evidence>
<dbReference type="Proteomes" id="UP001328107">
    <property type="component" value="Unassembled WGS sequence"/>
</dbReference>
<dbReference type="AlphaFoldDB" id="A0AAN5CZ91"/>
<sequence length="99" mass="11520">TNMPQQCREQVARLGIKEFKDSKELLDKIRSLKADKLDVNSIRRKEIDYKEVLPHIHDGDFFPAPLEELRKKAIAKPLMTGVTKEEGLVFRGDFIHIYL</sequence>
<accession>A0AAN5CZ91</accession>
<feature type="non-terminal residue" evidence="2">
    <location>
        <position position="99"/>
    </location>
</feature>
<name>A0AAN5CZ91_9BILA</name>
<dbReference type="Pfam" id="PF00135">
    <property type="entry name" value="COesterase"/>
    <property type="match status" value="1"/>
</dbReference>
<dbReference type="Gene3D" id="3.40.50.1820">
    <property type="entry name" value="alpha/beta hydrolase"/>
    <property type="match status" value="1"/>
</dbReference>
<protein>
    <recommendedName>
        <fullName evidence="1">Carboxylesterase type B domain-containing protein</fullName>
    </recommendedName>
</protein>
<dbReference type="PANTHER" id="PTHR44590">
    <property type="entry name" value="CARBOXYLIC ESTER HYDROLASE-RELATED"/>
    <property type="match status" value="1"/>
</dbReference>
<reference evidence="3" key="1">
    <citation type="submission" date="2022-10" db="EMBL/GenBank/DDBJ databases">
        <title>Genome assembly of Pristionchus species.</title>
        <authorList>
            <person name="Yoshida K."/>
            <person name="Sommer R.J."/>
        </authorList>
    </citation>
    <scope>NUCLEOTIDE SEQUENCE [LARGE SCALE GENOMIC DNA]</scope>
    <source>
        <strain evidence="3">RS5460</strain>
    </source>
</reference>
<organism evidence="2 3">
    <name type="scientific">Pristionchus mayeri</name>
    <dbReference type="NCBI Taxonomy" id="1317129"/>
    <lineage>
        <taxon>Eukaryota</taxon>
        <taxon>Metazoa</taxon>
        <taxon>Ecdysozoa</taxon>
        <taxon>Nematoda</taxon>
        <taxon>Chromadorea</taxon>
        <taxon>Rhabditida</taxon>
        <taxon>Rhabditina</taxon>
        <taxon>Diplogasteromorpha</taxon>
        <taxon>Diplogasteroidea</taxon>
        <taxon>Neodiplogasteridae</taxon>
        <taxon>Pristionchus</taxon>
    </lineage>
</organism>
<evidence type="ECO:0000259" key="1">
    <source>
        <dbReference type="Pfam" id="PF00135"/>
    </source>
</evidence>